<evidence type="ECO:0000313" key="3">
    <source>
        <dbReference type="Proteomes" id="UP000092213"/>
    </source>
</evidence>
<organism evidence="2 3">
    <name type="scientific">Bordetella bronchialis</name>
    <dbReference type="NCBI Taxonomy" id="463025"/>
    <lineage>
        <taxon>Bacteria</taxon>
        <taxon>Pseudomonadati</taxon>
        <taxon>Pseudomonadota</taxon>
        <taxon>Betaproteobacteria</taxon>
        <taxon>Burkholderiales</taxon>
        <taxon>Alcaligenaceae</taxon>
        <taxon>Bordetella</taxon>
    </lineage>
</organism>
<dbReference type="STRING" id="463025.BAU08_07555"/>
<dbReference type="AlphaFoldDB" id="A0A193FVZ7"/>
<name>A0A193FVZ7_9BORD</name>
<sequence length="163" mass="17952">MSASPPASWTLPWRAPPGPRVWRLKRNCALRPAQYFAAMGLLMGISAAVAIGCWIRGIWLVPVFCGIELIAIAGAALAYARHAIDGETITLTEAREVRVEIDRGPRHETHVLRVDGLRLLKEEADTLWLKQGATCIPVGRHASPAMRAAFEADLRKTLARRQP</sequence>
<dbReference type="Pfam" id="PF10003">
    <property type="entry name" value="DUF2244"/>
    <property type="match status" value="1"/>
</dbReference>
<feature type="transmembrane region" description="Helical" evidence="1">
    <location>
        <begin position="33"/>
        <end position="52"/>
    </location>
</feature>
<keyword evidence="1" id="KW-1133">Transmembrane helix</keyword>
<keyword evidence="1" id="KW-0472">Membrane</keyword>
<dbReference type="Proteomes" id="UP000092213">
    <property type="component" value="Chromosome"/>
</dbReference>
<protein>
    <recommendedName>
        <fullName evidence="4">DUF2244 domain-containing protein</fullName>
    </recommendedName>
</protein>
<dbReference type="EMBL" id="CP016171">
    <property type="protein sequence ID" value="ANN71204.1"/>
    <property type="molecule type" value="Genomic_DNA"/>
</dbReference>
<evidence type="ECO:0000256" key="1">
    <source>
        <dbReference type="SAM" id="Phobius"/>
    </source>
</evidence>
<gene>
    <name evidence="2" type="ORF">BAU08_07555</name>
</gene>
<keyword evidence="1" id="KW-0812">Transmembrane</keyword>
<reference evidence="2 3" key="1">
    <citation type="submission" date="2016-06" db="EMBL/GenBank/DDBJ databases">
        <title>Complete genome sequences of Bordetella bronchialis and Bordetella flabilis.</title>
        <authorList>
            <person name="LiPuma J.J."/>
            <person name="Spilker T."/>
        </authorList>
    </citation>
    <scope>NUCLEOTIDE SEQUENCE [LARGE SCALE GENOMIC DNA]</scope>
    <source>
        <strain evidence="2 3">AU17976</strain>
    </source>
</reference>
<accession>A0A193FVZ7</accession>
<proteinExistence type="predicted"/>
<evidence type="ECO:0000313" key="2">
    <source>
        <dbReference type="EMBL" id="ANN71204.1"/>
    </source>
</evidence>
<dbReference type="InterPro" id="IPR019253">
    <property type="entry name" value="DUF2244_TM"/>
</dbReference>
<feature type="transmembrane region" description="Helical" evidence="1">
    <location>
        <begin position="58"/>
        <end position="80"/>
    </location>
</feature>
<evidence type="ECO:0008006" key="4">
    <source>
        <dbReference type="Google" id="ProtNLM"/>
    </source>
</evidence>